<dbReference type="Gene3D" id="2.40.30.10">
    <property type="entry name" value="Translation factors"/>
    <property type="match status" value="1"/>
</dbReference>
<dbReference type="InterPro" id="IPR008333">
    <property type="entry name" value="Cbr1-like_FAD-bd_dom"/>
</dbReference>
<dbReference type="InterPro" id="IPR017938">
    <property type="entry name" value="Riboflavin_synthase-like_b-brl"/>
</dbReference>
<protein>
    <submittedName>
        <fullName evidence="9">Cytochrome c mitochondrial import factor CYC2-like protein</fullName>
    </submittedName>
</protein>
<evidence type="ECO:0000313" key="9">
    <source>
        <dbReference type="EMBL" id="KAK5993660.1"/>
    </source>
</evidence>
<dbReference type="Proteomes" id="UP001338125">
    <property type="component" value="Unassembled WGS sequence"/>
</dbReference>
<dbReference type="Pfam" id="PF00970">
    <property type="entry name" value="FAD_binding_6"/>
    <property type="match status" value="1"/>
</dbReference>
<dbReference type="Pfam" id="PF00175">
    <property type="entry name" value="NAD_binding_1"/>
    <property type="match status" value="1"/>
</dbReference>
<gene>
    <name evidence="9" type="ORF">PT974_07095</name>
</gene>
<keyword evidence="4" id="KW-0285">Flavoprotein</keyword>
<dbReference type="InterPro" id="IPR017927">
    <property type="entry name" value="FAD-bd_FR_type"/>
</dbReference>
<dbReference type="InterPro" id="IPR001834">
    <property type="entry name" value="CBR-like"/>
</dbReference>
<dbReference type="CDD" id="cd06183">
    <property type="entry name" value="cyt_b5_reduct_like"/>
    <property type="match status" value="1"/>
</dbReference>
<dbReference type="PROSITE" id="PS51384">
    <property type="entry name" value="FAD_FR"/>
    <property type="match status" value="1"/>
</dbReference>
<proteinExistence type="inferred from homology"/>
<evidence type="ECO:0000256" key="7">
    <source>
        <dbReference type="ARBA" id="ARBA00023136"/>
    </source>
</evidence>
<dbReference type="SUPFAM" id="SSF52343">
    <property type="entry name" value="Ferredoxin reductase-like, C-terminal NADP-linked domain"/>
    <property type="match status" value="1"/>
</dbReference>
<evidence type="ECO:0000259" key="8">
    <source>
        <dbReference type="PROSITE" id="PS51384"/>
    </source>
</evidence>
<evidence type="ECO:0000256" key="3">
    <source>
        <dbReference type="ARBA" id="ARBA00006105"/>
    </source>
</evidence>
<feature type="domain" description="FAD-binding FR-type" evidence="8">
    <location>
        <begin position="89"/>
        <end position="203"/>
    </location>
</feature>
<organism evidence="9 10">
    <name type="scientific">Cladobotryum mycophilum</name>
    <dbReference type="NCBI Taxonomy" id="491253"/>
    <lineage>
        <taxon>Eukaryota</taxon>
        <taxon>Fungi</taxon>
        <taxon>Dikarya</taxon>
        <taxon>Ascomycota</taxon>
        <taxon>Pezizomycotina</taxon>
        <taxon>Sordariomycetes</taxon>
        <taxon>Hypocreomycetidae</taxon>
        <taxon>Hypocreales</taxon>
        <taxon>Hypocreaceae</taxon>
        <taxon>Cladobotryum</taxon>
    </lineage>
</organism>
<dbReference type="PRINTS" id="PR00406">
    <property type="entry name" value="CYTB5RDTASE"/>
</dbReference>
<dbReference type="InterPro" id="IPR001433">
    <property type="entry name" value="OxRdtase_FAD/NAD-bd"/>
</dbReference>
<keyword evidence="6" id="KW-0560">Oxidoreductase</keyword>
<comment type="similarity">
    <text evidence="3">Belongs to the flavoprotein pyridine nucleotide cytochrome reductase family.</text>
</comment>
<evidence type="ECO:0000256" key="2">
    <source>
        <dbReference type="ARBA" id="ARBA00004370"/>
    </source>
</evidence>
<comment type="cofactor">
    <cofactor evidence="1">
        <name>FAD</name>
        <dbReference type="ChEBI" id="CHEBI:57692"/>
    </cofactor>
</comment>
<dbReference type="EMBL" id="JAVFKD010000012">
    <property type="protein sequence ID" value="KAK5993660.1"/>
    <property type="molecule type" value="Genomic_DNA"/>
</dbReference>
<keyword evidence="5" id="KW-0274">FAD</keyword>
<evidence type="ECO:0000313" key="10">
    <source>
        <dbReference type="Proteomes" id="UP001338125"/>
    </source>
</evidence>
<evidence type="ECO:0000256" key="5">
    <source>
        <dbReference type="ARBA" id="ARBA00022827"/>
    </source>
</evidence>
<sequence length="451" mass="50137">MSHGFIALGRGLRCVQPKRLLMSHSNAKAFIKTPSPRQCSRLYSTPGAAPASPRRRSRAIPFLLVGAVLGSTIYYASTPPPKRQFLNDELFVPYTITAREAVSPTSFIFTISPHHPNPSLPYLQPGTSTWRHPQWSVEFKQPEVQIARHYTPLPPLEGEDPADGSLRFYIRAIGGGEMSTYLSRLGVGNDVWLRGPHAGFDTVQRLGNRKDVVFLAGGTGIAPGMQVARAVLDRSADTRVSLLWAIRKRTELQAVKLVPQSPWWKFWMANRATEIDGELEAASPVARQLQEMKAIYGQRLKIQVAIDDERTRFRETDLQKAISSSHSNSLASSSFYDGGCQLHDPRMLEKAPEFEPETPHCQCSGKGSSSPGRNLFIVSGPDGFIEHYAGPKEWQGDSKFRDLSVAWQLNCGERTLTWPKTGLYSNCNSGISIKNTNKPDITQEELKNAYS</sequence>
<dbReference type="InterPro" id="IPR039261">
    <property type="entry name" value="FNR_nucleotide-bd"/>
</dbReference>
<accession>A0ABR0SPG7</accession>
<dbReference type="Gene3D" id="3.40.50.80">
    <property type="entry name" value="Nucleotide-binding domain of ferredoxin-NADP reductase (FNR) module"/>
    <property type="match status" value="1"/>
</dbReference>
<name>A0ABR0SPG7_9HYPO</name>
<keyword evidence="10" id="KW-1185">Reference proteome</keyword>
<comment type="subcellular location">
    <subcellularLocation>
        <location evidence="2">Membrane</location>
    </subcellularLocation>
</comment>
<comment type="caution">
    <text evidence="9">The sequence shown here is derived from an EMBL/GenBank/DDBJ whole genome shotgun (WGS) entry which is preliminary data.</text>
</comment>
<evidence type="ECO:0000256" key="1">
    <source>
        <dbReference type="ARBA" id="ARBA00001974"/>
    </source>
</evidence>
<evidence type="ECO:0000256" key="6">
    <source>
        <dbReference type="ARBA" id="ARBA00023002"/>
    </source>
</evidence>
<keyword evidence="7" id="KW-0472">Membrane</keyword>
<evidence type="ECO:0000256" key="4">
    <source>
        <dbReference type="ARBA" id="ARBA00022630"/>
    </source>
</evidence>
<reference evidence="9 10" key="1">
    <citation type="submission" date="2024-01" db="EMBL/GenBank/DDBJ databases">
        <title>Complete genome of Cladobotryum mycophilum ATHUM6906.</title>
        <authorList>
            <person name="Christinaki A.C."/>
            <person name="Myridakis A.I."/>
            <person name="Kouvelis V.N."/>
        </authorList>
    </citation>
    <scope>NUCLEOTIDE SEQUENCE [LARGE SCALE GENOMIC DNA]</scope>
    <source>
        <strain evidence="9 10">ATHUM6906</strain>
    </source>
</reference>
<dbReference type="PANTHER" id="PTHR19370:SF189">
    <property type="entry name" value="CYTOCHROME C MITOCHONDRIAL IMPORT FACTOR CYC2"/>
    <property type="match status" value="1"/>
</dbReference>
<dbReference type="SUPFAM" id="SSF63380">
    <property type="entry name" value="Riboflavin synthase domain-like"/>
    <property type="match status" value="1"/>
</dbReference>
<dbReference type="PANTHER" id="PTHR19370">
    <property type="entry name" value="NADH-CYTOCHROME B5 REDUCTASE"/>
    <property type="match status" value="1"/>
</dbReference>